<keyword evidence="1" id="KW-0812">Transmembrane</keyword>
<reference evidence="2 3" key="1">
    <citation type="journal article" date="2019" name="Int. J. Syst. Evol. Microbiol.">
        <title>The Global Catalogue of Microorganisms (GCM) 10K type strain sequencing project: providing services to taxonomists for standard genome sequencing and annotation.</title>
        <authorList>
            <consortium name="The Broad Institute Genomics Platform"/>
            <consortium name="The Broad Institute Genome Sequencing Center for Infectious Disease"/>
            <person name="Wu L."/>
            <person name="Ma J."/>
        </authorList>
    </citation>
    <scope>NUCLEOTIDE SEQUENCE [LARGE SCALE GENOMIC DNA]</scope>
    <source>
        <strain evidence="2 3">JCM 1407</strain>
    </source>
</reference>
<dbReference type="InterPro" id="IPR038690">
    <property type="entry name" value="NusG_2_sf"/>
</dbReference>
<gene>
    <name evidence="2" type="ORF">GCM10008906_30690</name>
</gene>
<name>A0ABN1JR25_9CLOT</name>
<dbReference type="Gene3D" id="2.60.320.10">
    <property type="entry name" value="N-utilization substance G protein NusG, insert domain"/>
    <property type="match status" value="1"/>
</dbReference>
<sequence length="128" mass="14478">MKKGDKIALIVIGVMLIISTLGVAIFKYTQKSTDHPMAIIKQDGKVIKRIDLSKVKKKETFNIYYKDKDYNTVALEPNRIRFSKSTCPDKICVKTGWLTKPGETSACLPHKLIIKIESNNSEVDEVSY</sequence>
<evidence type="ECO:0000256" key="1">
    <source>
        <dbReference type="SAM" id="Phobius"/>
    </source>
</evidence>
<keyword evidence="1" id="KW-0472">Membrane</keyword>
<keyword evidence="1" id="KW-1133">Transmembrane helix</keyword>
<dbReference type="Pfam" id="PF07009">
    <property type="entry name" value="NusG_II"/>
    <property type="match status" value="1"/>
</dbReference>
<dbReference type="EMBL" id="BAAACG010000013">
    <property type="protein sequence ID" value="GAA0744978.1"/>
    <property type="molecule type" value="Genomic_DNA"/>
</dbReference>
<dbReference type="Proteomes" id="UP001501510">
    <property type="component" value="Unassembled WGS sequence"/>
</dbReference>
<evidence type="ECO:0000313" key="3">
    <source>
        <dbReference type="Proteomes" id="UP001501510"/>
    </source>
</evidence>
<proteinExistence type="predicted"/>
<protein>
    <submittedName>
        <fullName evidence="2">NusG domain II-containing protein</fullName>
    </submittedName>
</protein>
<accession>A0ABN1JR25</accession>
<evidence type="ECO:0000313" key="2">
    <source>
        <dbReference type="EMBL" id="GAA0744978.1"/>
    </source>
</evidence>
<organism evidence="2 3">
    <name type="scientific">Clostridium oceanicum</name>
    <dbReference type="NCBI Taxonomy" id="1543"/>
    <lineage>
        <taxon>Bacteria</taxon>
        <taxon>Bacillati</taxon>
        <taxon>Bacillota</taxon>
        <taxon>Clostridia</taxon>
        <taxon>Eubacteriales</taxon>
        <taxon>Clostridiaceae</taxon>
        <taxon>Clostridium</taxon>
    </lineage>
</organism>
<dbReference type="CDD" id="cd09846">
    <property type="entry name" value="DUF1312"/>
    <property type="match status" value="1"/>
</dbReference>
<dbReference type="RefSeq" id="WP_343762914.1">
    <property type="nucleotide sequence ID" value="NZ_BAAACG010000013.1"/>
</dbReference>
<keyword evidence="3" id="KW-1185">Reference proteome</keyword>
<feature type="transmembrane region" description="Helical" evidence="1">
    <location>
        <begin position="7"/>
        <end position="26"/>
    </location>
</feature>
<comment type="caution">
    <text evidence="2">The sequence shown here is derived from an EMBL/GenBank/DDBJ whole genome shotgun (WGS) entry which is preliminary data.</text>
</comment>